<dbReference type="InterPro" id="IPR005501">
    <property type="entry name" value="LamB/YcsF/PxpA-like"/>
</dbReference>
<proteinExistence type="inferred from homology"/>
<comment type="catalytic activity">
    <reaction evidence="1">
        <text>5-oxo-L-proline + ATP + 2 H2O = L-glutamate + ADP + phosphate + H(+)</text>
        <dbReference type="Rhea" id="RHEA:10348"/>
        <dbReference type="ChEBI" id="CHEBI:15377"/>
        <dbReference type="ChEBI" id="CHEBI:15378"/>
        <dbReference type="ChEBI" id="CHEBI:29985"/>
        <dbReference type="ChEBI" id="CHEBI:30616"/>
        <dbReference type="ChEBI" id="CHEBI:43474"/>
        <dbReference type="ChEBI" id="CHEBI:58402"/>
        <dbReference type="ChEBI" id="CHEBI:456216"/>
        <dbReference type="EC" id="3.5.2.9"/>
    </reaction>
</comment>
<dbReference type="EC" id="3.5.2.9" evidence="1"/>
<evidence type="ECO:0000313" key="3">
    <source>
        <dbReference type="Proteomes" id="UP000050514"/>
    </source>
</evidence>
<dbReference type="OrthoDB" id="9773478at2"/>
<protein>
    <recommendedName>
        <fullName evidence="1">5-oxoprolinase subunit A</fullName>
        <shortName evidence="1">5-OPase subunit A</shortName>
        <ecNumber evidence="1">3.5.2.9</ecNumber>
    </recommendedName>
    <alternativeName>
        <fullName evidence="1">5-oxoprolinase (ATP-hydrolyzing) subunit A</fullName>
    </alternativeName>
</protein>
<comment type="caution">
    <text evidence="2">The sequence shown here is derived from an EMBL/GenBank/DDBJ whole genome shotgun (WGS) entry which is preliminary data.</text>
</comment>
<dbReference type="Gene3D" id="3.20.20.370">
    <property type="entry name" value="Glycoside hydrolase/deacetylase"/>
    <property type="match status" value="1"/>
</dbReference>
<dbReference type="GO" id="GO:0017168">
    <property type="term" value="F:5-oxoprolinase (ATP-hydrolyzing) activity"/>
    <property type="evidence" value="ECO:0007669"/>
    <property type="project" value="UniProtKB-UniRule"/>
</dbReference>
<organism evidence="2 3">
    <name type="scientific">Bellilinea caldifistulae</name>
    <dbReference type="NCBI Taxonomy" id="360411"/>
    <lineage>
        <taxon>Bacteria</taxon>
        <taxon>Bacillati</taxon>
        <taxon>Chloroflexota</taxon>
        <taxon>Anaerolineae</taxon>
        <taxon>Anaerolineales</taxon>
        <taxon>Anaerolineaceae</taxon>
        <taxon>Bellilinea</taxon>
    </lineage>
</organism>
<keyword evidence="1" id="KW-0378">Hydrolase</keyword>
<comment type="similarity">
    <text evidence="1">Belongs to the LamB/PxpA family.</text>
</comment>
<keyword evidence="1" id="KW-0547">Nucleotide-binding</keyword>
<comment type="function">
    <text evidence="1">Catalyzes the cleavage of 5-oxoproline to form L-glutamate coupled to the hydrolysis of ATP to ADP and inorganic phosphate.</text>
</comment>
<dbReference type="NCBIfam" id="NF003816">
    <property type="entry name" value="PRK05406.1-5"/>
    <property type="match status" value="1"/>
</dbReference>
<gene>
    <name evidence="1" type="primary">pxpA</name>
    <name evidence="2" type="ORF">AC812_02235</name>
</gene>
<dbReference type="PANTHER" id="PTHR30292:SF0">
    <property type="entry name" value="5-OXOPROLINASE SUBUNIT A"/>
    <property type="match status" value="1"/>
</dbReference>
<dbReference type="PATRIC" id="fig|360411.5.peg.1005"/>
<accession>A0A0P6XEG1</accession>
<dbReference type="HAMAP" id="MF_00691">
    <property type="entry name" value="PxpA"/>
    <property type="match status" value="1"/>
</dbReference>
<dbReference type="STRING" id="360411.AC812_02235"/>
<name>A0A0P6XEG1_9CHLR</name>
<dbReference type="SUPFAM" id="SSF88713">
    <property type="entry name" value="Glycoside hydrolase/deacetylase"/>
    <property type="match status" value="1"/>
</dbReference>
<evidence type="ECO:0000256" key="1">
    <source>
        <dbReference type="HAMAP-Rule" id="MF_00691"/>
    </source>
</evidence>
<dbReference type="InterPro" id="IPR011330">
    <property type="entry name" value="Glyco_hydro/deAcase_b/a-brl"/>
</dbReference>
<dbReference type="EMBL" id="LGHJ01000007">
    <property type="protein sequence ID" value="KPL78051.1"/>
    <property type="molecule type" value="Genomic_DNA"/>
</dbReference>
<dbReference type="CDD" id="cd10787">
    <property type="entry name" value="LamB_YcsF_like"/>
    <property type="match status" value="1"/>
</dbReference>
<dbReference type="GO" id="GO:0005524">
    <property type="term" value="F:ATP binding"/>
    <property type="evidence" value="ECO:0007669"/>
    <property type="project" value="UniProtKB-UniRule"/>
</dbReference>
<dbReference type="GO" id="GO:0005975">
    <property type="term" value="P:carbohydrate metabolic process"/>
    <property type="evidence" value="ECO:0007669"/>
    <property type="project" value="InterPro"/>
</dbReference>
<dbReference type="Proteomes" id="UP000050514">
    <property type="component" value="Unassembled WGS sequence"/>
</dbReference>
<evidence type="ECO:0000313" key="2">
    <source>
        <dbReference type="EMBL" id="KPL78051.1"/>
    </source>
</evidence>
<dbReference type="AlphaFoldDB" id="A0A0P6XEG1"/>
<reference evidence="2 3" key="1">
    <citation type="submission" date="2015-07" db="EMBL/GenBank/DDBJ databases">
        <title>Draft genome of Bellilinea caldifistulae DSM 17877.</title>
        <authorList>
            <person name="Hemp J."/>
            <person name="Ward L.M."/>
            <person name="Pace L.A."/>
            <person name="Fischer W.W."/>
        </authorList>
    </citation>
    <scope>NUCLEOTIDE SEQUENCE [LARGE SCALE GENOMIC DNA]</scope>
    <source>
        <strain evidence="2 3">GOMI-1</strain>
    </source>
</reference>
<keyword evidence="3" id="KW-1185">Reference proteome</keyword>
<keyword evidence="1" id="KW-0067">ATP-binding</keyword>
<dbReference type="PANTHER" id="PTHR30292">
    <property type="entry name" value="UNCHARACTERIZED PROTEIN YBGL-RELATED"/>
    <property type="match status" value="1"/>
</dbReference>
<sequence>MKTIDLNCDMGESFGRYTLGMDEDLMPFLSSVNLACGFHAGDPVVIQKTVEKAVKHHLAIGAHPGYPDLQGFGRRKMEMAPEEVEAMVLYQIGALWSFVRASGAEMTHVKPHGALYNQAAEDAQVAKAIVLAVRRFSRELIIVGLAGSVLVTMGLEYGMKTANEGFIERGYLQDGRLMPRGWAGSIIHDPLKAAQQAVCLASEGIAIQSENSNTTLKVDTLCIHGDSPSAKEIVWRVRLALEEAGFFIKSLAG</sequence>
<dbReference type="RefSeq" id="WP_061916429.1">
    <property type="nucleotide sequence ID" value="NZ_DF967971.1"/>
</dbReference>
<dbReference type="Pfam" id="PF03746">
    <property type="entry name" value="LamB_YcsF"/>
    <property type="match status" value="1"/>
</dbReference>
<dbReference type="NCBIfam" id="NF003814">
    <property type="entry name" value="PRK05406.1-3"/>
    <property type="match status" value="1"/>
</dbReference>
<comment type="subunit">
    <text evidence="1">Forms a complex composed of PxpA, PxpB and PxpC.</text>
</comment>